<accession>A0A923E3S1</accession>
<dbReference type="EMBL" id="JACHMK010000001">
    <property type="protein sequence ID" value="MBB6335518.1"/>
    <property type="molecule type" value="Genomic_DNA"/>
</dbReference>
<evidence type="ECO:0000313" key="3">
    <source>
        <dbReference type="Proteomes" id="UP000617426"/>
    </source>
</evidence>
<protein>
    <recommendedName>
        <fullName evidence="1">ESAT-6-like protein</fullName>
    </recommendedName>
</protein>
<dbReference type="AlphaFoldDB" id="A0A923E3S1"/>
<sequence>MAIYAVDSNEVSAAAARVNAISADIRSQVQALMSDLIALEGSWTGAASSNFRACVDQWGATQIRVEAALDAIGSQMNAAAAVYAEAEARSAALFAG</sequence>
<comment type="similarity">
    <text evidence="1">Belongs to the WXG100 family.</text>
</comment>
<organism evidence="2 3">
    <name type="scientific">Schaalia hyovaginalis</name>
    <dbReference type="NCBI Taxonomy" id="29316"/>
    <lineage>
        <taxon>Bacteria</taxon>
        <taxon>Bacillati</taxon>
        <taxon>Actinomycetota</taxon>
        <taxon>Actinomycetes</taxon>
        <taxon>Actinomycetales</taxon>
        <taxon>Actinomycetaceae</taxon>
        <taxon>Schaalia</taxon>
    </lineage>
</organism>
<dbReference type="InterPro" id="IPR036689">
    <property type="entry name" value="ESAT-6-like_sf"/>
</dbReference>
<evidence type="ECO:0000256" key="1">
    <source>
        <dbReference type="RuleBase" id="RU362001"/>
    </source>
</evidence>
<dbReference type="RefSeq" id="WP_184453934.1">
    <property type="nucleotide sequence ID" value="NZ_JACHMK010000001.1"/>
</dbReference>
<keyword evidence="3" id="KW-1185">Reference proteome</keyword>
<evidence type="ECO:0000313" key="2">
    <source>
        <dbReference type="EMBL" id="MBB6335518.1"/>
    </source>
</evidence>
<dbReference type="Pfam" id="PF06013">
    <property type="entry name" value="WXG100"/>
    <property type="match status" value="1"/>
</dbReference>
<comment type="caution">
    <text evidence="2">The sequence shown here is derived from an EMBL/GenBank/DDBJ whole genome shotgun (WGS) entry which is preliminary data.</text>
</comment>
<dbReference type="SUPFAM" id="SSF140453">
    <property type="entry name" value="EsxAB dimer-like"/>
    <property type="match status" value="1"/>
</dbReference>
<dbReference type="InterPro" id="IPR010310">
    <property type="entry name" value="T7SS_ESAT-6-like"/>
</dbReference>
<dbReference type="Proteomes" id="UP000617426">
    <property type="component" value="Unassembled WGS sequence"/>
</dbReference>
<dbReference type="NCBIfam" id="TIGR03930">
    <property type="entry name" value="WXG100_ESAT6"/>
    <property type="match status" value="1"/>
</dbReference>
<reference evidence="2" key="1">
    <citation type="submission" date="2020-08" db="EMBL/GenBank/DDBJ databases">
        <title>Sequencing the genomes of 1000 actinobacteria strains.</title>
        <authorList>
            <person name="Klenk H.-P."/>
        </authorList>
    </citation>
    <scope>NUCLEOTIDE SEQUENCE</scope>
    <source>
        <strain evidence="2">DSM 10695</strain>
    </source>
</reference>
<dbReference type="Gene3D" id="1.10.287.1060">
    <property type="entry name" value="ESAT-6-like"/>
    <property type="match status" value="1"/>
</dbReference>
<gene>
    <name evidence="2" type="ORF">HD592_002083</name>
</gene>
<name>A0A923E3S1_9ACTO</name>
<proteinExistence type="inferred from homology"/>